<dbReference type="Gene3D" id="1.10.1330.10">
    <property type="entry name" value="Dockerin domain"/>
    <property type="match status" value="1"/>
</dbReference>
<accession>A0A1B9F8M6</accession>
<dbReference type="InterPro" id="IPR002102">
    <property type="entry name" value="Cohesin_dom"/>
</dbReference>
<dbReference type="PATRIC" id="fig|1156395.6.peg.79"/>
<dbReference type="Pfam" id="PF00963">
    <property type="entry name" value="Cohesin"/>
    <property type="match status" value="1"/>
</dbReference>
<protein>
    <recommendedName>
        <fullName evidence="1">Cohesin domain-containing protein</fullName>
    </recommendedName>
</protein>
<dbReference type="SUPFAM" id="SSF49384">
    <property type="entry name" value="Carbohydrate-binding domain"/>
    <property type="match status" value="1"/>
</dbReference>
<dbReference type="AlphaFoldDB" id="A0A1B9F8M6"/>
<evidence type="ECO:0000259" key="1">
    <source>
        <dbReference type="Pfam" id="PF00963"/>
    </source>
</evidence>
<dbReference type="EMBL" id="MAGO01000001">
    <property type="protein sequence ID" value="OCC16262.1"/>
    <property type="molecule type" value="Genomic_DNA"/>
</dbReference>
<keyword evidence="3" id="KW-1185">Reference proteome</keyword>
<dbReference type="CDD" id="cd08547">
    <property type="entry name" value="Type_II_cohesin"/>
    <property type="match status" value="1"/>
</dbReference>
<reference evidence="2 3" key="1">
    <citation type="submission" date="2016-06" db="EMBL/GenBank/DDBJ databases">
        <title>Respiratory ammonification of nitrate coupled to the oxidation of elemental sulfur in deep-sea autotrophic thermophilic bacteria.</title>
        <authorList>
            <person name="Slobodkina G.B."/>
            <person name="Mardanov A.V."/>
            <person name="Ravin N.V."/>
            <person name="Frolova A.A."/>
            <person name="Viryasiv M.B."/>
            <person name="Chernyh N.A."/>
            <person name="Bonch-Osmolovskaya E.A."/>
            <person name="Slobodkin A.I."/>
        </authorList>
    </citation>
    <scope>NUCLEOTIDE SEQUENCE [LARGE SCALE GENOMIC DNA]</scope>
    <source>
        <strain evidence="2 3">S69</strain>
    </source>
</reference>
<proteinExistence type="predicted"/>
<dbReference type="Proteomes" id="UP000093080">
    <property type="component" value="Unassembled WGS sequence"/>
</dbReference>
<organism evidence="2 3">
    <name type="scientific">Dissulfuribacter thermophilus</name>
    <dbReference type="NCBI Taxonomy" id="1156395"/>
    <lineage>
        <taxon>Bacteria</taxon>
        <taxon>Pseudomonadati</taxon>
        <taxon>Thermodesulfobacteriota</taxon>
        <taxon>Dissulfuribacteria</taxon>
        <taxon>Dissulfuribacterales</taxon>
        <taxon>Dissulfuribacteraceae</taxon>
        <taxon>Dissulfuribacter</taxon>
    </lineage>
</organism>
<comment type="caution">
    <text evidence="2">The sequence shown here is derived from an EMBL/GenBank/DDBJ whole genome shotgun (WGS) entry which is preliminary data.</text>
</comment>
<evidence type="ECO:0000313" key="2">
    <source>
        <dbReference type="EMBL" id="OCC16262.1"/>
    </source>
</evidence>
<dbReference type="OrthoDB" id="5484909at2"/>
<sequence>MGAMRTMPRQMGLRAYFWATALWVTTLLMADVTTVHSAALLSGLSGHETPVDQVSDPFSDEFRAPGEVISGVLNIDDDPGNATAFISTYGGGLVALRYSPSYGDNRIIDREYSYGNKPIYALEVRGANSTGSSYIDTLFLTATDGNATPSYYIYEFSSNGTGLSPENFISLPSSPLDLTCSRKVTATAPKVVFVALEQGVFGWNASFTNNDTLTSTVSPTAISFIDDLNATGTSKDYLVVGWQGGEVDVYEVKRDKIGDANVTNGFVDLGLTGFVDGTPRVIHVFQSEQVDSNDTSSEALIFVGTEKGIHLFELDDNGSNPFKEVFEDKGDLTGWLDIDIDVRDIHAESAGYESMRDGFLIVAAGSRGTVLFKTSGDANPGTSLSDSFYIQYVTTFGTTSQALEVVGTGGTVNASKIPRIYVAEAGGGLKVITGENLDSPGQASLRLLHEWDPGATPLRIDAYKIGGSHYALIMDLEGGLRLYDIDASIPRLIRESDSNSTSGAVILDSSQSSGQPMDLFSAIDSSNDTTIHSFISLGQGGISYRALKGIGTPNFRFDDFSHFDVVGEALGIHGFQNTSGDFTLSIALGSQGVKFLGFDPSTATFEVKSTVVLGGSARDVFLIHDQGGEDYAYVAYGALGLYVFKITPGISGSQDFLTNPELVGSLSSEAMGGAIATKVKVMKQGSRYYAYVVGNDGRLYSLDVTNPSSLSFLGIYPANNTEDPGYIQDIYLIEDSENEKYYCLCASQSQSSQSDSRRLLFTLNVTDPSNILMGSRLAVDPTSPIFYPISIGAVKTGPYSLIGIVGAGQNGTGPLGLLGKFSTVLTGVQQIQVSLSLDSCPASPGETVFITPVVSGGYTPYTYNWSPVDIKDEGTGIWSWTAPQGPGSYEIKLEVTDSDGNRGVSTRTCTVEYAGLTIDERIATPNSTVKVPVKVSGVGNSIDAWGMEIQYDSTYLDFLRAESTDDTLGWSIAVEDESRGTLRIGGLSNGHLPIAQGVSAQLCNLVFSVKDVGGYGTGTCLQQEISANINVNPLNPSQLMGDLQGVEMHGGKVKIVLPGDIDGDLCVTPQDALNSFLGFLGVLDLREDQKAVGDVDGDGQISPEDAVMILDRYLR</sequence>
<dbReference type="InterPro" id="IPR008965">
    <property type="entry name" value="CBM2/CBM3_carb-bd_dom_sf"/>
</dbReference>
<dbReference type="GO" id="GO:0030246">
    <property type="term" value="F:carbohydrate binding"/>
    <property type="evidence" value="ECO:0007669"/>
    <property type="project" value="InterPro"/>
</dbReference>
<dbReference type="Gene3D" id="2.60.40.680">
    <property type="match status" value="1"/>
</dbReference>
<feature type="domain" description="Cohesin" evidence="1">
    <location>
        <begin position="916"/>
        <end position="1017"/>
    </location>
</feature>
<dbReference type="InterPro" id="IPR036439">
    <property type="entry name" value="Dockerin_dom_sf"/>
</dbReference>
<name>A0A1B9F8M6_9BACT</name>
<dbReference type="GO" id="GO:0000272">
    <property type="term" value="P:polysaccharide catabolic process"/>
    <property type="evidence" value="ECO:0007669"/>
    <property type="project" value="InterPro"/>
</dbReference>
<dbReference type="STRING" id="1156395.DBT_0079"/>
<gene>
    <name evidence="2" type="ORF">DBT_0079</name>
</gene>
<evidence type="ECO:0000313" key="3">
    <source>
        <dbReference type="Proteomes" id="UP000093080"/>
    </source>
</evidence>